<organism evidence="2 3">
    <name type="scientific">Paraphoma chrysanthemicola</name>
    <dbReference type="NCBI Taxonomy" id="798071"/>
    <lineage>
        <taxon>Eukaryota</taxon>
        <taxon>Fungi</taxon>
        <taxon>Dikarya</taxon>
        <taxon>Ascomycota</taxon>
        <taxon>Pezizomycotina</taxon>
        <taxon>Dothideomycetes</taxon>
        <taxon>Pleosporomycetidae</taxon>
        <taxon>Pleosporales</taxon>
        <taxon>Pleosporineae</taxon>
        <taxon>Phaeosphaeriaceae</taxon>
        <taxon>Paraphoma</taxon>
    </lineage>
</organism>
<dbReference type="EMBL" id="JAGMVJ010000003">
    <property type="protein sequence ID" value="KAH7092588.1"/>
    <property type="molecule type" value="Genomic_DNA"/>
</dbReference>
<dbReference type="InterPro" id="IPR010920">
    <property type="entry name" value="LSM_dom_sf"/>
</dbReference>
<accession>A0A8K0RDG2</accession>
<dbReference type="OrthoDB" id="5145805at2759"/>
<dbReference type="AlphaFoldDB" id="A0A8K0RDG2"/>
<dbReference type="InterPro" id="IPR027417">
    <property type="entry name" value="P-loop_NTPase"/>
</dbReference>
<dbReference type="SUPFAM" id="SSF50182">
    <property type="entry name" value="Sm-like ribonucleoproteins"/>
    <property type="match status" value="1"/>
</dbReference>
<dbReference type="Gene3D" id="3.40.50.300">
    <property type="entry name" value="P-loop containing nucleotide triphosphate hydrolases"/>
    <property type="match status" value="1"/>
</dbReference>
<dbReference type="SUPFAM" id="SSF52540">
    <property type="entry name" value="P-loop containing nucleoside triphosphate hydrolases"/>
    <property type="match status" value="1"/>
</dbReference>
<dbReference type="Pfam" id="PF00271">
    <property type="entry name" value="Helicase_C"/>
    <property type="match status" value="1"/>
</dbReference>
<protein>
    <recommendedName>
        <fullName evidence="1">Helicase C-terminal domain-containing protein</fullName>
    </recommendedName>
</protein>
<proteinExistence type="predicted"/>
<gene>
    <name evidence="2" type="ORF">FB567DRAFT_588856</name>
</gene>
<evidence type="ECO:0000259" key="1">
    <source>
        <dbReference type="Pfam" id="PF00271"/>
    </source>
</evidence>
<name>A0A8K0RDG2_9PLEO</name>
<feature type="domain" description="Helicase C-terminal" evidence="1">
    <location>
        <begin position="204"/>
        <end position="265"/>
    </location>
</feature>
<evidence type="ECO:0000313" key="3">
    <source>
        <dbReference type="Proteomes" id="UP000813461"/>
    </source>
</evidence>
<comment type="caution">
    <text evidence="2">The sequence shown here is derived from an EMBL/GenBank/DDBJ whole genome shotgun (WGS) entry which is preliminary data.</text>
</comment>
<keyword evidence="3" id="KW-1185">Reference proteome</keyword>
<sequence>MLAFDKHMNLVLADIEEFRRTRRRVLLVAIDFKLIYLGETRLRKTHNNGATAEDDILDSREKQAQIASRETDYQRRRFDRALYPNRADPFTKMAMIWSLLQGDHEGARVRARGGACQEAHRGAREERRPKTALSRPALRNTALYIIILLTEYWKALRPIHDDPTPWPRSLEVQSTSAAWLLLRLRATAPPPLGNKQISVQFLCKLFEAEYSNISTIHGAKDQTDHNVVNDFELGGLPILVATSVAACGLDVRGLDMVYDFNCPHSCVLVFPHGLQYEPRIEKF</sequence>
<dbReference type="Gene3D" id="2.30.30.100">
    <property type="match status" value="1"/>
</dbReference>
<reference evidence="2" key="1">
    <citation type="journal article" date="2021" name="Nat. Commun.">
        <title>Genetic determinants of endophytism in the Arabidopsis root mycobiome.</title>
        <authorList>
            <person name="Mesny F."/>
            <person name="Miyauchi S."/>
            <person name="Thiergart T."/>
            <person name="Pickel B."/>
            <person name="Atanasova L."/>
            <person name="Karlsson M."/>
            <person name="Huettel B."/>
            <person name="Barry K.W."/>
            <person name="Haridas S."/>
            <person name="Chen C."/>
            <person name="Bauer D."/>
            <person name="Andreopoulos W."/>
            <person name="Pangilinan J."/>
            <person name="LaButti K."/>
            <person name="Riley R."/>
            <person name="Lipzen A."/>
            <person name="Clum A."/>
            <person name="Drula E."/>
            <person name="Henrissat B."/>
            <person name="Kohler A."/>
            <person name="Grigoriev I.V."/>
            <person name="Martin F.M."/>
            <person name="Hacquard S."/>
        </authorList>
    </citation>
    <scope>NUCLEOTIDE SEQUENCE</scope>
    <source>
        <strain evidence="2">MPI-SDFR-AT-0120</strain>
    </source>
</reference>
<evidence type="ECO:0000313" key="2">
    <source>
        <dbReference type="EMBL" id="KAH7092588.1"/>
    </source>
</evidence>
<dbReference type="InterPro" id="IPR001650">
    <property type="entry name" value="Helicase_C-like"/>
</dbReference>
<dbReference type="Proteomes" id="UP000813461">
    <property type="component" value="Unassembled WGS sequence"/>
</dbReference>